<accession>A0ABU0IPV3</accession>
<organism evidence="7 8">
    <name type="scientific">Caulobacter ginsengisoli</name>
    <dbReference type="NCBI Taxonomy" id="400775"/>
    <lineage>
        <taxon>Bacteria</taxon>
        <taxon>Pseudomonadati</taxon>
        <taxon>Pseudomonadota</taxon>
        <taxon>Alphaproteobacteria</taxon>
        <taxon>Caulobacterales</taxon>
        <taxon>Caulobacteraceae</taxon>
        <taxon>Caulobacter</taxon>
    </lineage>
</organism>
<sequence length="204" mass="21264">MSVVEGPKAQGLIERVRLILTEPQKAWEVIDGETATVQGLYTGYACILAAIPPIAGFIGASLFHGLFSMTGLLVMAILQYVLGLVMLFVLALIADALAPSFDGQKSQIQAMKAVTYAWTAAWVGGAFAIIPIIGGIGALAGGLYTLYLLYLGLPKLMKVPAEKAIGYTVVVILAGIVVGWVVFAIPAMLVGMMGFGLLAAAAYG</sequence>
<evidence type="ECO:0000256" key="3">
    <source>
        <dbReference type="ARBA" id="ARBA00022989"/>
    </source>
</evidence>
<evidence type="ECO:0000256" key="2">
    <source>
        <dbReference type="ARBA" id="ARBA00022692"/>
    </source>
</evidence>
<dbReference type="Pfam" id="PF04893">
    <property type="entry name" value="Yip1"/>
    <property type="match status" value="1"/>
</dbReference>
<gene>
    <name evidence="7" type="ORF">QO010_001806</name>
</gene>
<keyword evidence="2 5" id="KW-0812">Transmembrane</keyword>
<keyword evidence="3 5" id="KW-1133">Transmembrane helix</keyword>
<evidence type="ECO:0000256" key="4">
    <source>
        <dbReference type="ARBA" id="ARBA00023136"/>
    </source>
</evidence>
<evidence type="ECO:0000313" key="8">
    <source>
        <dbReference type="Proteomes" id="UP001228905"/>
    </source>
</evidence>
<feature type="transmembrane region" description="Helical" evidence="5">
    <location>
        <begin position="120"/>
        <end position="153"/>
    </location>
</feature>
<keyword evidence="8" id="KW-1185">Reference proteome</keyword>
<dbReference type="Proteomes" id="UP001228905">
    <property type="component" value="Unassembled WGS sequence"/>
</dbReference>
<proteinExistence type="predicted"/>
<evidence type="ECO:0000259" key="6">
    <source>
        <dbReference type="Pfam" id="PF04893"/>
    </source>
</evidence>
<evidence type="ECO:0000313" key="7">
    <source>
        <dbReference type="EMBL" id="MDQ0464035.1"/>
    </source>
</evidence>
<feature type="transmembrane region" description="Helical" evidence="5">
    <location>
        <begin position="72"/>
        <end position="94"/>
    </location>
</feature>
<dbReference type="RefSeq" id="WP_307348402.1">
    <property type="nucleotide sequence ID" value="NZ_JAUSVS010000002.1"/>
</dbReference>
<comment type="caution">
    <text evidence="7">The sequence shown here is derived from an EMBL/GenBank/DDBJ whole genome shotgun (WGS) entry which is preliminary data.</text>
</comment>
<feature type="domain" description="Yip1" evidence="6">
    <location>
        <begin position="19"/>
        <end position="180"/>
    </location>
</feature>
<feature type="transmembrane region" description="Helical" evidence="5">
    <location>
        <begin position="165"/>
        <end position="189"/>
    </location>
</feature>
<dbReference type="EMBL" id="JAUSVS010000002">
    <property type="protein sequence ID" value="MDQ0464035.1"/>
    <property type="molecule type" value="Genomic_DNA"/>
</dbReference>
<reference evidence="7 8" key="1">
    <citation type="submission" date="2023-07" db="EMBL/GenBank/DDBJ databases">
        <title>Genomic Encyclopedia of Type Strains, Phase IV (KMG-IV): sequencing the most valuable type-strain genomes for metagenomic binning, comparative biology and taxonomic classification.</title>
        <authorList>
            <person name="Goeker M."/>
        </authorList>
    </citation>
    <scope>NUCLEOTIDE SEQUENCE [LARGE SCALE GENOMIC DNA]</scope>
    <source>
        <strain evidence="7 8">DSM 18695</strain>
    </source>
</reference>
<feature type="transmembrane region" description="Helical" evidence="5">
    <location>
        <begin position="41"/>
        <end position="60"/>
    </location>
</feature>
<name>A0ABU0IPV3_9CAUL</name>
<keyword evidence="4 5" id="KW-0472">Membrane</keyword>
<dbReference type="InterPro" id="IPR006977">
    <property type="entry name" value="Yip1_dom"/>
</dbReference>
<protein>
    <recommendedName>
        <fullName evidence="6">Yip1 domain-containing protein</fullName>
    </recommendedName>
</protein>
<evidence type="ECO:0000256" key="5">
    <source>
        <dbReference type="SAM" id="Phobius"/>
    </source>
</evidence>
<comment type="subcellular location">
    <subcellularLocation>
        <location evidence="1">Membrane</location>
        <topology evidence="1">Multi-pass membrane protein</topology>
    </subcellularLocation>
</comment>
<evidence type="ECO:0000256" key="1">
    <source>
        <dbReference type="ARBA" id="ARBA00004141"/>
    </source>
</evidence>